<dbReference type="InterPro" id="IPR008792">
    <property type="entry name" value="PQQD"/>
</dbReference>
<evidence type="ECO:0000313" key="1">
    <source>
        <dbReference type="EMBL" id="TQV85347.1"/>
    </source>
</evidence>
<dbReference type="AlphaFoldDB" id="A0A545U793"/>
<dbReference type="NCBIfam" id="NF033536">
    <property type="entry name" value="lasso_PqqD_Bac"/>
    <property type="match status" value="1"/>
</dbReference>
<comment type="caution">
    <text evidence="1">The sequence shown here is derived from an EMBL/GenBank/DDBJ whole genome shotgun (WGS) entry which is preliminary data.</text>
</comment>
<protein>
    <submittedName>
        <fullName evidence="1">Lasso peptide biosynthesis PqqD family chaperone</fullName>
    </submittedName>
</protein>
<sequence>MTNIGMSTQIERNSEVVEALIDGETVMMDIESGNYYGLDLIATRIWQLIEKPLSVQAICSQLLSEYDVSEEQCHQDVIDFINQMAQVRTVTIA</sequence>
<reference evidence="1 2" key="1">
    <citation type="submission" date="2019-07" db="EMBL/GenBank/DDBJ databases">
        <title>Draft genome for Aliikangiella sp. M105.</title>
        <authorList>
            <person name="Wang G."/>
        </authorList>
    </citation>
    <scope>NUCLEOTIDE SEQUENCE [LARGE SCALE GENOMIC DNA]</scope>
    <source>
        <strain evidence="1 2">M105</strain>
    </source>
</reference>
<organism evidence="1 2">
    <name type="scientific">Aliikangiella coralliicola</name>
    <dbReference type="NCBI Taxonomy" id="2592383"/>
    <lineage>
        <taxon>Bacteria</taxon>
        <taxon>Pseudomonadati</taxon>
        <taxon>Pseudomonadota</taxon>
        <taxon>Gammaproteobacteria</taxon>
        <taxon>Oceanospirillales</taxon>
        <taxon>Pleioneaceae</taxon>
        <taxon>Aliikangiella</taxon>
    </lineage>
</organism>
<keyword evidence="2" id="KW-1185">Reference proteome</keyword>
<dbReference type="RefSeq" id="WP_142933024.1">
    <property type="nucleotide sequence ID" value="NZ_ML660168.1"/>
</dbReference>
<dbReference type="Proteomes" id="UP000315439">
    <property type="component" value="Unassembled WGS sequence"/>
</dbReference>
<dbReference type="InterPro" id="IPR041881">
    <property type="entry name" value="PqqD_sf"/>
</dbReference>
<accession>A0A545U793</accession>
<dbReference type="EMBL" id="VIKS01000012">
    <property type="protein sequence ID" value="TQV85347.1"/>
    <property type="molecule type" value="Genomic_DNA"/>
</dbReference>
<evidence type="ECO:0000313" key="2">
    <source>
        <dbReference type="Proteomes" id="UP000315439"/>
    </source>
</evidence>
<dbReference type="Gene3D" id="1.10.10.1150">
    <property type="entry name" value="Coenzyme PQQ synthesis protein D (PqqD)"/>
    <property type="match status" value="1"/>
</dbReference>
<proteinExistence type="predicted"/>
<dbReference type="OrthoDB" id="9800554at2"/>
<dbReference type="Pfam" id="PF05402">
    <property type="entry name" value="PqqD"/>
    <property type="match status" value="1"/>
</dbReference>
<name>A0A545U793_9GAMM</name>
<gene>
    <name evidence="1" type="ORF">FLL46_19465</name>
</gene>